<keyword evidence="3" id="KW-1185">Reference proteome</keyword>
<dbReference type="AlphaFoldDB" id="A0A1G6XAR6"/>
<keyword evidence="1" id="KW-0802">TPR repeat</keyword>
<dbReference type="InterPro" id="IPR019734">
    <property type="entry name" value="TPR_rpt"/>
</dbReference>
<dbReference type="SUPFAM" id="SSF48452">
    <property type="entry name" value="TPR-like"/>
    <property type="match status" value="1"/>
</dbReference>
<gene>
    <name evidence="2" type="ORF">SAMN04488509_106133</name>
</gene>
<dbReference type="Gene3D" id="1.25.40.10">
    <property type="entry name" value="Tetratricopeptide repeat domain"/>
    <property type="match status" value="1"/>
</dbReference>
<evidence type="ECO:0000313" key="2">
    <source>
        <dbReference type="EMBL" id="SDD75238.1"/>
    </source>
</evidence>
<dbReference type="EMBL" id="FNAG01000006">
    <property type="protein sequence ID" value="SDD75238.1"/>
    <property type="molecule type" value="Genomic_DNA"/>
</dbReference>
<evidence type="ECO:0000256" key="1">
    <source>
        <dbReference type="PROSITE-ProRule" id="PRU00339"/>
    </source>
</evidence>
<dbReference type="RefSeq" id="WP_245680030.1">
    <property type="nucleotide sequence ID" value="NZ_FNAG01000006.1"/>
</dbReference>
<dbReference type="STRING" id="265719.SAMN04488509_106133"/>
<dbReference type="Proteomes" id="UP000199603">
    <property type="component" value="Unassembled WGS sequence"/>
</dbReference>
<dbReference type="PROSITE" id="PS50005">
    <property type="entry name" value="TPR"/>
    <property type="match status" value="1"/>
</dbReference>
<evidence type="ECO:0000313" key="3">
    <source>
        <dbReference type="Proteomes" id="UP000199603"/>
    </source>
</evidence>
<feature type="repeat" description="TPR" evidence="1">
    <location>
        <begin position="194"/>
        <end position="227"/>
    </location>
</feature>
<accession>A0A1G6XAR6</accession>
<sequence length="253" mass="26902">MKPIRLFSSATRVAPTRSPASLTRSALALALSIAALGGLVGLEPARADDSANAPVATAAVDALDPLTGIQARWAEIRYQLPEAERVKAFDALVNEIGRAQQRTPDDLRLQVWKGIVLASEAGAQGGLGALSLCKQARKEFEAVIEKDGQVLDGSAYTSLGSLYYQVPGWPIGFGDEDKARELLQQGLSIAPDGIDANYFWGDFLLDQEDYAGAVQAFQKALSAPPRPGRESADAGRRAEIEAGLAKAQEELRG</sequence>
<name>A0A1G6XAR6_9GAMM</name>
<protein>
    <submittedName>
        <fullName evidence="2">Tetratricopeptide repeat-containing protein</fullName>
    </submittedName>
</protein>
<proteinExistence type="predicted"/>
<dbReference type="InterPro" id="IPR011990">
    <property type="entry name" value="TPR-like_helical_dom_sf"/>
</dbReference>
<reference evidence="2 3" key="1">
    <citation type="submission" date="2016-10" db="EMBL/GenBank/DDBJ databases">
        <authorList>
            <person name="de Groot N.N."/>
        </authorList>
    </citation>
    <scope>NUCLEOTIDE SEQUENCE [LARGE SCALE GENOMIC DNA]</scope>
    <source>
        <strain evidence="2 3">DSM 16957</strain>
    </source>
</reference>
<organism evidence="2 3">
    <name type="scientific">Aquimonas voraii</name>
    <dbReference type="NCBI Taxonomy" id="265719"/>
    <lineage>
        <taxon>Bacteria</taxon>
        <taxon>Pseudomonadati</taxon>
        <taxon>Pseudomonadota</taxon>
        <taxon>Gammaproteobacteria</taxon>
        <taxon>Lysobacterales</taxon>
        <taxon>Lysobacteraceae</taxon>
        <taxon>Aquimonas</taxon>
    </lineage>
</organism>